<dbReference type="InterPro" id="IPR004358">
    <property type="entry name" value="Sig_transdc_His_kin-like_C"/>
</dbReference>
<dbReference type="PANTHER" id="PTHR43065">
    <property type="entry name" value="SENSOR HISTIDINE KINASE"/>
    <property type="match status" value="1"/>
</dbReference>
<dbReference type="Proteomes" id="UP000190951">
    <property type="component" value="Chromosome"/>
</dbReference>
<evidence type="ECO:0000256" key="3">
    <source>
        <dbReference type="ARBA" id="ARBA00022553"/>
    </source>
</evidence>
<accession>A0A1S8MAN5</accession>
<dbReference type="PROSITE" id="PS50109">
    <property type="entry name" value="HIS_KIN"/>
    <property type="match status" value="1"/>
</dbReference>
<dbReference type="CDD" id="cd00130">
    <property type="entry name" value="PAS"/>
    <property type="match status" value="1"/>
</dbReference>
<keyword evidence="5" id="KW-0902">Two-component regulatory system</keyword>
<dbReference type="InterPro" id="IPR003661">
    <property type="entry name" value="HisK_dim/P_dom"/>
</dbReference>
<gene>
    <name evidence="6" type="primary">rcsC_2</name>
    <name evidence="6" type="ORF">CROST_006250</name>
</gene>
<dbReference type="SMART" id="SM00091">
    <property type="entry name" value="PAS"/>
    <property type="match status" value="1"/>
</dbReference>
<evidence type="ECO:0000256" key="1">
    <source>
        <dbReference type="ARBA" id="ARBA00000085"/>
    </source>
</evidence>
<dbReference type="CDD" id="cd00082">
    <property type="entry name" value="HisKA"/>
    <property type="match status" value="1"/>
</dbReference>
<dbReference type="InterPro" id="IPR036890">
    <property type="entry name" value="HATPase_C_sf"/>
</dbReference>
<keyword evidence="4 6" id="KW-0418">Kinase</keyword>
<proteinExistence type="predicted"/>
<dbReference type="InterPro" id="IPR005467">
    <property type="entry name" value="His_kinase_dom"/>
</dbReference>
<dbReference type="Pfam" id="PF13426">
    <property type="entry name" value="PAS_9"/>
    <property type="match status" value="1"/>
</dbReference>
<evidence type="ECO:0000313" key="6">
    <source>
        <dbReference type="EMBL" id="URZ09917.1"/>
    </source>
</evidence>
<dbReference type="PRINTS" id="PR00344">
    <property type="entry name" value="BCTRLSENSOR"/>
</dbReference>
<reference evidence="6 7" key="1">
    <citation type="submission" date="2022-04" db="EMBL/GenBank/DDBJ databases">
        <title>Genome sequence of C. roseum typestrain.</title>
        <authorList>
            <person name="Poehlein A."/>
            <person name="Schoch T."/>
            <person name="Duerre P."/>
            <person name="Daniel R."/>
        </authorList>
    </citation>
    <scope>NUCLEOTIDE SEQUENCE [LARGE SCALE GENOMIC DNA]</scope>
    <source>
        <strain evidence="6 7">DSM 7320</strain>
    </source>
</reference>
<dbReference type="GO" id="GO:0000155">
    <property type="term" value="F:phosphorelay sensor kinase activity"/>
    <property type="evidence" value="ECO:0007669"/>
    <property type="project" value="InterPro"/>
</dbReference>
<evidence type="ECO:0000313" key="7">
    <source>
        <dbReference type="Proteomes" id="UP000190951"/>
    </source>
</evidence>
<dbReference type="KEGG" id="crw:CROST_006250"/>
<dbReference type="InterPro" id="IPR035965">
    <property type="entry name" value="PAS-like_dom_sf"/>
</dbReference>
<name>A0A1S8MAN5_9CLOT</name>
<organism evidence="6 7">
    <name type="scientific">Clostridium felsineum</name>
    <dbReference type="NCBI Taxonomy" id="36839"/>
    <lineage>
        <taxon>Bacteria</taxon>
        <taxon>Bacillati</taxon>
        <taxon>Bacillota</taxon>
        <taxon>Clostridia</taxon>
        <taxon>Eubacteriales</taxon>
        <taxon>Clostridiaceae</taxon>
        <taxon>Clostridium</taxon>
    </lineage>
</organism>
<dbReference type="SUPFAM" id="SSF55874">
    <property type="entry name" value="ATPase domain of HSP90 chaperone/DNA topoisomerase II/histidine kinase"/>
    <property type="match status" value="1"/>
</dbReference>
<dbReference type="AlphaFoldDB" id="A0A1S8MAN5"/>
<sequence length="431" mass="49543">MDDNTIINCKLYDIIMRELDINTAIIILDKSGRIIDFNKSTENMWKCSREDLINKNIGNLFQEDIIEHINTDNISREENGKSKVFAIDSGDNYLDVNFYNIKDDKKKSEVFIIVCREIKEKSNLVSKLAAKEKELQDTKAEFQKIKDNIMKIDKMVSVGELLAGIIHEINNPLGFIISNFQTLKKYIEKIKTVIDLYEKCVSNYPNNMDYFKDSLNTVIDLEKKYGLDFIINDMDELFKDTENGIERVRKIIGAVRSFSHVDLNEEFDFIDLNESIDNTLIIARNELKYDCNIEKNLQDIPKIQAKSSEINQALLNLIINASHAIKEKREKNNIKEMGTITIKTYNENEFVCCSIEDTGVGIPKENFEKIFKPLFTTKGVGKGTGLGLSITYEIIKNKHNGQIKVESDIGVGTTFTIKIPIHQDKRKESYE</sequence>
<dbReference type="SUPFAM" id="SSF55785">
    <property type="entry name" value="PYP-like sensor domain (PAS domain)"/>
    <property type="match status" value="1"/>
</dbReference>
<dbReference type="SUPFAM" id="SSF47384">
    <property type="entry name" value="Homodimeric domain of signal transducing histidine kinase"/>
    <property type="match status" value="1"/>
</dbReference>
<protein>
    <recommendedName>
        <fullName evidence="2">histidine kinase</fullName>
        <ecNumber evidence="2">2.7.13.3</ecNumber>
    </recommendedName>
</protein>
<evidence type="ECO:0000256" key="5">
    <source>
        <dbReference type="ARBA" id="ARBA00023012"/>
    </source>
</evidence>
<dbReference type="Gene3D" id="3.30.565.10">
    <property type="entry name" value="Histidine kinase-like ATPase, C-terminal domain"/>
    <property type="match status" value="1"/>
</dbReference>
<comment type="catalytic activity">
    <reaction evidence="1">
        <text>ATP + protein L-histidine = ADP + protein N-phospho-L-histidine.</text>
        <dbReference type="EC" id="2.7.13.3"/>
    </reaction>
</comment>
<dbReference type="InterPro" id="IPR000014">
    <property type="entry name" value="PAS"/>
</dbReference>
<keyword evidence="6" id="KW-0808">Transferase</keyword>
<dbReference type="EC" id="2.7.13.3" evidence="2"/>
<dbReference type="RefSeq" id="WP_077833513.1">
    <property type="nucleotide sequence ID" value="NZ_CP096983.1"/>
</dbReference>
<dbReference type="NCBIfam" id="TIGR00229">
    <property type="entry name" value="sensory_box"/>
    <property type="match status" value="1"/>
</dbReference>
<keyword evidence="7" id="KW-1185">Reference proteome</keyword>
<dbReference type="EMBL" id="CP096983">
    <property type="protein sequence ID" value="URZ09917.1"/>
    <property type="molecule type" value="Genomic_DNA"/>
</dbReference>
<dbReference type="InterPro" id="IPR003594">
    <property type="entry name" value="HATPase_dom"/>
</dbReference>
<dbReference type="SMART" id="SM00387">
    <property type="entry name" value="HATPase_c"/>
    <property type="match status" value="1"/>
</dbReference>
<dbReference type="Pfam" id="PF02518">
    <property type="entry name" value="HATPase_c"/>
    <property type="match status" value="1"/>
</dbReference>
<evidence type="ECO:0000256" key="4">
    <source>
        <dbReference type="ARBA" id="ARBA00022777"/>
    </source>
</evidence>
<dbReference type="Gene3D" id="3.30.450.20">
    <property type="entry name" value="PAS domain"/>
    <property type="match status" value="1"/>
</dbReference>
<keyword evidence="3" id="KW-0597">Phosphoprotein</keyword>
<dbReference type="Gene3D" id="1.10.287.130">
    <property type="match status" value="1"/>
</dbReference>
<dbReference type="PANTHER" id="PTHR43065:SF50">
    <property type="entry name" value="HISTIDINE KINASE"/>
    <property type="match status" value="1"/>
</dbReference>
<dbReference type="InterPro" id="IPR036097">
    <property type="entry name" value="HisK_dim/P_sf"/>
</dbReference>
<evidence type="ECO:0000256" key="2">
    <source>
        <dbReference type="ARBA" id="ARBA00012438"/>
    </source>
</evidence>
<dbReference type="STRING" id="84029.CROST_23670"/>